<comment type="similarity">
    <text evidence="1">Belongs to the plant acyltransferase family.</text>
</comment>
<proteinExistence type="inferred from homology"/>
<gene>
    <name evidence="2" type="ORF">Nepgr_014281</name>
</gene>
<organism evidence="2 3">
    <name type="scientific">Nepenthes gracilis</name>
    <name type="common">Slender pitcher plant</name>
    <dbReference type="NCBI Taxonomy" id="150966"/>
    <lineage>
        <taxon>Eukaryota</taxon>
        <taxon>Viridiplantae</taxon>
        <taxon>Streptophyta</taxon>
        <taxon>Embryophyta</taxon>
        <taxon>Tracheophyta</taxon>
        <taxon>Spermatophyta</taxon>
        <taxon>Magnoliopsida</taxon>
        <taxon>eudicotyledons</taxon>
        <taxon>Gunneridae</taxon>
        <taxon>Pentapetalae</taxon>
        <taxon>Caryophyllales</taxon>
        <taxon>Nepenthaceae</taxon>
        <taxon>Nepenthes</taxon>
    </lineage>
</organism>
<dbReference type="InterPro" id="IPR050317">
    <property type="entry name" value="Plant_Fungal_Acyltransferase"/>
</dbReference>
<dbReference type="Proteomes" id="UP001279734">
    <property type="component" value="Unassembled WGS sequence"/>
</dbReference>
<keyword evidence="3" id="KW-1185">Reference proteome</keyword>
<name>A0AAD3SIV1_NEPGR</name>
<dbReference type="PANTHER" id="PTHR31642">
    <property type="entry name" value="TRICHOTHECENE 3-O-ACETYLTRANSFERASE"/>
    <property type="match status" value="1"/>
</dbReference>
<protein>
    <recommendedName>
        <fullName evidence="4">Protein ECERIFERUM 26-like</fullName>
    </recommendedName>
</protein>
<sequence>MGEVAYISKSTAVSSKTVQLGKLYSLSVLDRLMENHHIRMVYYFRSSAGMVAGDLIRKLKESITEMLVCYPVVTGRLVRNDEGKWMVKSNDAGVRISEARAKGSVESWLQKVDREKELLLVYWESMLHKPYFWSTFYVQLTIFEEGGLAVGLSCSHLLSDPISASTFIRAWAEIALNGNILLPPFFHPLPPRRLPINRAQEKPNTHFINGYKSIIEGLNPVQAHNVKTLTLLFTDQIAQSCMGLAQPNTNMGPSPSPFQALAGLFWVCISRVRGERNGLMGLSICEDARKLIGLDKGFFGNCMVYNKVDGAGVEPNSISQAATAVGEAMVRMNYEGIMGLIEWLESSNGQSPPPSMDGDDLICINLEDSDLYSAPFDECLEPLHVSCYVEPVVGRGKVLVLPSPLGEGPMGRVVMVTLPEDEVVKLCEDDLIKRIFSPIILMRA</sequence>
<evidence type="ECO:0000313" key="3">
    <source>
        <dbReference type="Proteomes" id="UP001279734"/>
    </source>
</evidence>
<dbReference type="Pfam" id="PF02458">
    <property type="entry name" value="Transferase"/>
    <property type="match status" value="1"/>
</dbReference>
<dbReference type="Gene3D" id="3.30.559.10">
    <property type="entry name" value="Chloramphenicol acetyltransferase-like domain"/>
    <property type="match status" value="2"/>
</dbReference>
<evidence type="ECO:0000313" key="2">
    <source>
        <dbReference type="EMBL" id="GMH12440.1"/>
    </source>
</evidence>
<dbReference type="AlphaFoldDB" id="A0AAD3SIV1"/>
<reference evidence="2" key="1">
    <citation type="submission" date="2023-05" db="EMBL/GenBank/DDBJ databases">
        <title>Nepenthes gracilis genome sequencing.</title>
        <authorList>
            <person name="Fukushima K."/>
        </authorList>
    </citation>
    <scope>NUCLEOTIDE SEQUENCE</scope>
    <source>
        <strain evidence="2">SING2019-196</strain>
    </source>
</reference>
<dbReference type="InterPro" id="IPR023213">
    <property type="entry name" value="CAT-like_dom_sf"/>
</dbReference>
<accession>A0AAD3SIV1</accession>
<evidence type="ECO:0008006" key="4">
    <source>
        <dbReference type="Google" id="ProtNLM"/>
    </source>
</evidence>
<dbReference type="GO" id="GO:0016747">
    <property type="term" value="F:acyltransferase activity, transferring groups other than amino-acyl groups"/>
    <property type="evidence" value="ECO:0007669"/>
    <property type="project" value="TreeGrafter"/>
</dbReference>
<dbReference type="EMBL" id="BSYO01000012">
    <property type="protein sequence ID" value="GMH12440.1"/>
    <property type="molecule type" value="Genomic_DNA"/>
</dbReference>
<comment type="caution">
    <text evidence="2">The sequence shown here is derived from an EMBL/GenBank/DDBJ whole genome shotgun (WGS) entry which is preliminary data.</text>
</comment>
<dbReference type="PANTHER" id="PTHR31642:SF26">
    <property type="entry name" value="HXXXD-TYPE ACYL-TRANSFERASE FAMILY PROTEIN"/>
    <property type="match status" value="1"/>
</dbReference>
<evidence type="ECO:0000256" key="1">
    <source>
        <dbReference type="ARBA" id="ARBA00009861"/>
    </source>
</evidence>